<dbReference type="Proteomes" id="UP000300879">
    <property type="component" value="Chromosome"/>
</dbReference>
<dbReference type="AlphaFoldDB" id="A0A4V1G480"/>
<dbReference type="RefSeq" id="WP_138226587.1">
    <property type="nucleotide sequence ID" value="NZ_CP040396.1"/>
</dbReference>
<reference evidence="1 2" key="1">
    <citation type="submission" date="2019-05" db="EMBL/GenBank/DDBJ databases">
        <authorList>
            <person name="Chen C."/>
        </authorList>
    </citation>
    <scope>NUCLEOTIDE SEQUENCE [LARGE SCALE GENOMIC DNA]</scope>
    <source>
        <strain evidence="1 2">HB172198</strain>
    </source>
</reference>
<accession>A0A4V1G480</accession>
<keyword evidence="2" id="KW-1185">Reference proteome</keyword>
<organism evidence="1 2">
    <name type="scientific">Paenibacillus algicola</name>
    <dbReference type="NCBI Taxonomy" id="2565926"/>
    <lineage>
        <taxon>Bacteria</taxon>
        <taxon>Bacillati</taxon>
        <taxon>Bacillota</taxon>
        <taxon>Bacilli</taxon>
        <taxon>Bacillales</taxon>
        <taxon>Paenibacillaceae</taxon>
        <taxon>Paenibacillus</taxon>
    </lineage>
</organism>
<evidence type="ECO:0000313" key="2">
    <source>
        <dbReference type="Proteomes" id="UP000300879"/>
    </source>
</evidence>
<name>A0A4V1G480_9BACL</name>
<gene>
    <name evidence="1" type="ORF">E6C60_3053</name>
</gene>
<dbReference type="EMBL" id="CP040396">
    <property type="protein sequence ID" value="QCT03764.1"/>
    <property type="molecule type" value="Genomic_DNA"/>
</dbReference>
<dbReference type="KEGG" id="palo:E6C60_3053"/>
<dbReference type="OrthoDB" id="1669646at2"/>
<sequence length="255" mass="29418">MGCKPNWTQEELVYLQDQWGATSIKGIANRLGKSVNAVKLKAQRIGLQDPRMNFDGITVCQLGKALDREYCIMKNWITRYGMPAKKKLFAERARVLVIAYADFWKWAEQHKELLNLAKMEQNTLGPEPDWAKIKRKADQLRSQKTVQSVDWTPGEDQQLAQILKTSITYPELAAMFNRSESAVKRRIHDLKLKYRPVRLNNHIKYTPAEVETLVKMAQEGYSYETIGQTLGKSALGVRGKLERMGFDFKRRKLVN</sequence>
<evidence type="ECO:0008006" key="3">
    <source>
        <dbReference type="Google" id="ProtNLM"/>
    </source>
</evidence>
<proteinExistence type="predicted"/>
<protein>
    <recommendedName>
        <fullName evidence="3">Phage protein</fullName>
    </recommendedName>
</protein>
<evidence type="ECO:0000313" key="1">
    <source>
        <dbReference type="EMBL" id="QCT03764.1"/>
    </source>
</evidence>